<dbReference type="Proteomes" id="UP001149303">
    <property type="component" value="Unassembled WGS sequence"/>
</dbReference>
<dbReference type="InterPro" id="IPR047729">
    <property type="entry name" value="Sce7726-like"/>
</dbReference>
<sequence>MTISQTSYSSFLKTISPVLSNSIFNKIVKGEEEVVKKRALKYLSYNSTVELSTYKDFFEHLYESMLKNYRSEFIYKNEIVNKILLGRYSLNTATVLNEFRVGKSIADLVMLNGTSIVYEIKTEYDSPERLLSQINEYRKSFLNIVIVTHYTVARKYEAFLLEHRLDNIGLIVFSNRSTLKEKIKPIEDSSFLDVTYMFKCLRKDEYTRLIKKYYGYLPNVPNTKLFKECLELAKKIEEKDFHDLMFNYLKKRTVKEKKIVSSQEIPVFLKHISICLNFKKKELEKIHLFLNKNL</sequence>
<evidence type="ECO:0000313" key="1">
    <source>
        <dbReference type="EMBL" id="MDE1206041.1"/>
    </source>
</evidence>
<protein>
    <submittedName>
        <fullName evidence="1">Sce7726 family protein</fullName>
    </submittedName>
</protein>
<evidence type="ECO:0000313" key="2">
    <source>
        <dbReference type="Proteomes" id="UP001149303"/>
    </source>
</evidence>
<name>A0A9X4ETA3_9FLAO</name>
<dbReference type="RefSeq" id="WP_274639359.1">
    <property type="nucleotide sequence ID" value="NZ_JAIWJY010000002.1"/>
</dbReference>
<keyword evidence="2" id="KW-1185">Reference proteome</keyword>
<comment type="caution">
    <text evidence="1">The sequence shown here is derived from an EMBL/GenBank/DDBJ whole genome shotgun (WGS) entry which is preliminary data.</text>
</comment>
<dbReference type="EMBL" id="JAIWJY010000002">
    <property type="protein sequence ID" value="MDE1206041.1"/>
    <property type="molecule type" value="Genomic_DNA"/>
</dbReference>
<proteinExistence type="predicted"/>
<gene>
    <name evidence="1" type="ORF">LCI24_04455</name>
</gene>
<dbReference type="NCBIfam" id="NF033832">
    <property type="entry name" value="sce7726_fam"/>
    <property type="match status" value="1"/>
</dbReference>
<organism evidence="1 2">
    <name type="scientific">Tenacibaculum larymnensis</name>
    <dbReference type="NCBI Taxonomy" id="2878201"/>
    <lineage>
        <taxon>Bacteria</taxon>
        <taxon>Pseudomonadati</taxon>
        <taxon>Bacteroidota</taxon>
        <taxon>Flavobacteriia</taxon>
        <taxon>Flavobacteriales</taxon>
        <taxon>Flavobacteriaceae</taxon>
        <taxon>Tenacibaculum</taxon>
    </lineage>
</organism>
<reference evidence="1" key="1">
    <citation type="submission" date="2021-09" db="EMBL/GenBank/DDBJ databases">
        <authorList>
            <person name="Smyrli M."/>
        </authorList>
    </citation>
    <scope>NUCLEOTIDE SEQUENCE</scope>
    <source>
        <strain evidence="1">LAR25</strain>
    </source>
</reference>
<accession>A0A9X4ETA3</accession>
<dbReference type="AlphaFoldDB" id="A0A9X4ETA3"/>